<dbReference type="Proteomes" id="UP001651158">
    <property type="component" value="Unassembled WGS sequence"/>
</dbReference>
<evidence type="ECO:0000313" key="3">
    <source>
        <dbReference type="Proteomes" id="UP001651158"/>
    </source>
</evidence>
<reference evidence="2 3" key="1">
    <citation type="journal article" date="2022" name="Front. Cell. Infect. Microbiol.">
        <title>The Genomes of Two Strains of Taenia crassiceps the Animal Model for the Study of Human Cysticercosis.</title>
        <authorList>
            <person name="Bobes R.J."/>
            <person name="Estrada K."/>
            <person name="Rios-Valencia D.G."/>
            <person name="Calderon-Gallegos A."/>
            <person name="de la Torre P."/>
            <person name="Carrero J.C."/>
            <person name="Sanchez-Flores A."/>
            <person name="Laclette J.P."/>
        </authorList>
    </citation>
    <scope>NUCLEOTIDE SEQUENCE [LARGE SCALE GENOMIC DNA]</scope>
    <source>
        <strain evidence="2">WFUcys</strain>
    </source>
</reference>
<proteinExistence type="predicted"/>
<evidence type="ECO:0000313" key="2">
    <source>
        <dbReference type="EMBL" id="KAL5105059.1"/>
    </source>
</evidence>
<accession>A0ABR4Q5X3</accession>
<organism evidence="2 3">
    <name type="scientific">Taenia crassiceps</name>
    <dbReference type="NCBI Taxonomy" id="6207"/>
    <lineage>
        <taxon>Eukaryota</taxon>
        <taxon>Metazoa</taxon>
        <taxon>Spiralia</taxon>
        <taxon>Lophotrochozoa</taxon>
        <taxon>Platyhelminthes</taxon>
        <taxon>Cestoda</taxon>
        <taxon>Eucestoda</taxon>
        <taxon>Cyclophyllidea</taxon>
        <taxon>Taeniidae</taxon>
        <taxon>Taenia</taxon>
    </lineage>
</organism>
<gene>
    <name evidence="2" type="ORF">TcWFU_010491</name>
</gene>
<dbReference type="EMBL" id="JAKROA010000010">
    <property type="protein sequence ID" value="KAL5105059.1"/>
    <property type="molecule type" value="Genomic_DNA"/>
</dbReference>
<protein>
    <submittedName>
        <fullName evidence="2">Uncharacterized protein</fullName>
    </submittedName>
</protein>
<evidence type="ECO:0000256" key="1">
    <source>
        <dbReference type="SAM" id="MobiDB-lite"/>
    </source>
</evidence>
<keyword evidence="3" id="KW-1185">Reference proteome</keyword>
<feature type="region of interest" description="Disordered" evidence="1">
    <location>
        <begin position="35"/>
        <end position="67"/>
    </location>
</feature>
<name>A0ABR4Q5X3_9CEST</name>
<sequence>MKKVEEEFARIREARQANEVKERAAAAQIMSSCSSLFPDDIRTPGAKRSRNDQEDSQCTGGAKSEKQRRLELLRAERLVRERSERDRAAVVLCKSMGLSAAAKAAAAKEEEAAVVDERQLPFNSAFNPELSTLAAERRNAHRSENAHLHFLASALELIFCEAFLAED</sequence>
<comment type="caution">
    <text evidence="2">The sequence shown here is derived from an EMBL/GenBank/DDBJ whole genome shotgun (WGS) entry which is preliminary data.</text>
</comment>